<feature type="repeat" description="ANK" evidence="7">
    <location>
        <begin position="70"/>
        <end position="102"/>
    </location>
</feature>
<keyword evidence="4 8" id="KW-1133">Transmembrane helix</keyword>
<feature type="transmembrane region" description="Helical" evidence="8">
    <location>
        <begin position="508"/>
        <end position="526"/>
    </location>
</feature>
<proteinExistence type="predicted"/>
<evidence type="ECO:0000256" key="4">
    <source>
        <dbReference type="ARBA" id="ARBA00022989"/>
    </source>
</evidence>
<feature type="transmembrane region" description="Helical" evidence="8">
    <location>
        <begin position="415"/>
        <end position="436"/>
    </location>
</feature>
<dbReference type="Gene3D" id="1.25.40.20">
    <property type="entry name" value="Ankyrin repeat-containing domain"/>
    <property type="match status" value="2"/>
</dbReference>
<comment type="subcellular location">
    <subcellularLocation>
        <location evidence="1">Membrane</location>
        <topology evidence="1">Multi-pass membrane protein</topology>
    </subcellularLocation>
</comment>
<evidence type="ECO:0000256" key="5">
    <source>
        <dbReference type="ARBA" id="ARBA00023043"/>
    </source>
</evidence>
<dbReference type="SMART" id="SM00248">
    <property type="entry name" value="ANK"/>
    <property type="match status" value="5"/>
</dbReference>
<dbReference type="Proteomes" id="UP001187192">
    <property type="component" value="Unassembled WGS sequence"/>
</dbReference>
<keyword evidence="2 8" id="KW-0812">Transmembrane</keyword>
<evidence type="ECO:0000259" key="9">
    <source>
        <dbReference type="Pfam" id="PF13962"/>
    </source>
</evidence>
<dbReference type="PANTHER" id="PTHR24186:SF50">
    <property type="entry name" value="ANKYRIN REPEAT-CONTAINING PROTEIN ITN1-LIKE ISOFORM X1"/>
    <property type="match status" value="1"/>
</dbReference>
<keyword evidence="3" id="KW-0677">Repeat</keyword>
<dbReference type="PROSITE" id="PS50088">
    <property type="entry name" value="ANK_REPEAT"/>
    <property type="match status" value="1"/>
</dbReference>
<dbReference type="Pfam" id="PF13962">
    <property type="entry name" value="PGG"/>
    <property type="match status" value="1"/>
</dbReference>
<organism evidence="10 11">
    <name type="scientific">Ficus carica</name>
    <name type="common">Common fig</name>
    <dbReference type="NCBI Taxonomy" id="3494"/>
    <lineage>
        <taxon>Eukaryota</taxon>
        <taxon>Viridiplantae</taxon>
        <taxon>Streptophyta</taxon>
        <taxon>Embryophyta</taxon>
        <taxon>Tracheophyta</taxon>
        <taxon>Spermatophyta</taxon>
        <taxon>Magnoliopsida</taxon>
        <taxon>eudicotyledons</taxon>
        <taxon>Gunneridae</taxon>
        <taxon>Pentapetalae</taxon>
        <taxon>rosids</taxon>
        <taxon>fabids</taxon>
        <taxon>Rosales</taxon>
        <taxon>Moraceae</taxon>
        <taxon>Ficeae</taxon>
        <taxon>Ficus</taxon>
    </lineage>
</organism>
<keyword evidence="5 7" id="KW-0040">ANK repeat</keyword>
<dbReference type="EMBL" id="BTGU01000078">
    <property type="protein sequence ID" value="GMN58421.1"/>
    <property type="molecule type" value="Genomic_DNA"/>
</dbReference>
<keyword evidence="6 8" id="KW-0472">Membrane</keyword>
<dbReference type="GO" id="GO:0005886">
    <property type="term" value="C:plasma membrane"/>
    <property type="evidence" value="ECO:0007669"/>
    <property type="project" value="TreeGrafter"/>
</dbReference>
<keyword evidence="11" id="KW-1185">Reference proteome</keyword>
<evidence type="ECO:0000256" key="3">
    <source>
        <dbReference type="ARBA" id="ARBA00022737"/>
    </source>
</evidence>
<evidence type="ECO:0000313" key="10">
    <source>
        <dbReference type="EMBL" id="GMN58421.1"/>
    </source>
</evidence>
<evidence type="ECO:0000313" key="11">
    <source>
        <dbReference type="Proteomes" id="UP001187192"/>
    </source>
</evidence>
<dbReference type="InterPro" id="IPR036770">
    <property type="entry name" value="Ankyrin_rpt-contain_sf"/>
</dbReference>
<evidence type="ECO:0000256" key="2">
    <source>
        <dbReference type="ARBA" id="ARBA00022692"/>
    </source>
</evidence>
<protein>
    <recommendedName>
        <fullName evidence="9">PGG domain-containing protein</fullName>
    </recommendedName>
</protein>
<comment type="caution">
    <text evidence="10">The sequence shown here is derived from an EMBL/GenBank/DDBJ whole genome shotgun (WGS) entry which is preliminary data.</text>
</comment>
<feature type="transmembrane region" description="Helical" evidence="8">
    <location>
        <begin position="457"/>
        <end position="480"/>
    </location>
</feature>
<gene>
    <name evidence="10" type="ORF">TIFTF001_027517</name>
</gene>
<evidence type="ECO:0000256" key="8">
    <source>
        <dbReference type="SAM" id="Phobius"/>
    </source>
</evidence>
<dbReference type="InterPro" id="IPR002110">
    <property type="entry name" value="Ankyrin_rpt"/>
</dbReference>
<dbReference type="Pfam" id="PF12796">
    <property type="entry name" value="Ank_2"/>
    <property type="match status" value="2"/>
</dbReference>
<evidence type="ECO:0000256" key="6">
    <source>
        <dbReference type="ARBA" id="ARBA00023136"/>
    </source>
</evidence>
<dbReference type="InterPro" id="IPR026961">
    <property type="entry name" value="PGG_dom"/>
</dbReference>
<feature type="transmembrane region" description="Helical" evidence="8">
    <location>
        <begin position="373"/>
        <end position="395"/>
    </location>
</feature>
<accession>A0AA88DN48</accession>
<name>A0AA88DN48_FICCA</name>
<dbReference type="PANTHER" id="PTHR24186">
    <property type="entry name" value="PROTEIN PHOSPHATASE 1 REGULATORY SUBUNIT"/>
    <property type="match status" value="1"/>
</dbReference>
<evidence type="ECO:0000256" key="7">
    <source>
        <dbReference type="PROSITE-ProRule" id="PRU00023"/>
    </source>
</evidence>
<evidence type="ECO:0000256" key="1">
    <source>
        <dbReference type="ARBA" id="ARBA00004141"/>
    </source>
</evidence>
<dbReference type="SUPFAM" id="SSF48403">
    <property type="entry name" value="Ankyrin repeat"/>
    <property type="match status" value="1"/>
</dbReference>
<dbReference type="AlphaFoldDB" id="A0AA88DN48"/>
<dbReference type="PROSITE" id="PS50297">
    <property type="entry name" value="ANK_REP_REGION"/>
    <property type="match status" value="1"/>
</dbReference>
<feature type="domain" description="PGG" evidence="9">
    <location>
        <begin position="371"/>
        <end position="480"/>
    </location>
</feature>
<reference evidence="10" key="1">
    <citation type="submission" date="2023-07" db="EMBL/GenBank/DDBJ databases">
        <title>draft genome sequence of fig (Ficus carica).</title>
        <authorList>
            <person name="Takahashi T."/>
            <person name="Nishimura K."/>
        </authorList>
    </citation>
    <scope>NUCLEOTIDE SEQUENCE</scope>
</reference>
<sequence>MDPKLYKAVTFGTRTNWSRNIIPDLDSTSVQVTCGQGSNILHVAAKSGNKWTAKRILNGCPWLAYETNMKGNTPLHIASRLGHLEMATLLMNHYEEVSTHAILEAGTDPLHMVNREKNTVLHEAARNGCLDIVKLLIQKDRSWLLPRMRLGNPLSSWLWTEDIMTALLEKSGPAILELAVNLGWMPLHYAAHLGNMYDPSHSEDNQFTRLHKGQPKECRNALHVAVKNTRINVVKTLLEARFFNDLINEQDIEGNTALHVAAIHEKYKVIETLAKDIRVDKGVVNKRQMTAFDILISKSTTRFTTFEQVKINSLFTGYEITREIIHDPIARNHPSSADHEEENDDDFLLGTQNWMNGNVEKGKASSSKGDETLANLNIVIATFIAGITFASAIQVPGGYDDKGVANLTSKASFKYFLVYNSMAFGFAAGSLLIHFACEILPRVFWCLGREFGGPRSVGFSFVMWFTLSSISSTVGAFMYATEAIMYDNITKFSVASAFKYTMSIWKGLPAAVANLSFSLPCFYLLYHTTRPYWLSFGGLLFRWSIDQYK</sequence>